<proteinExistence type="predicted"/>
<dbReference type="PANTHER" id="PTHR47926">
    <property type="entry name" value="PENTATRICOPEPTIDE REPEAT-CONTAINING PROTEIN"/>
    <property type="match status" value="1"/>
</dbReference>
<dbReference type="InterPro" id="IPR046960">
    <property type="entry name" value="PPR_At4g14850-like_plant"/>
</dbReference>
<evidence type="ECO:0008006" key="4">
    <source>
        <dbReference type="Google" id="ProtNLM"/>
    </source>
</evidence>
<evidence type="ECO:0000313" key="2">
    <source>
        <dbReference type="EMBL" id="PQP96832.1"/>
    </source>
</evidence>
<evidence type="ECO:0000256" key="1">
    <source>
        <dbReference type="ARBA" id="ARBA00022737"/>
    </source>
</evidence>
<evidence type="ECO:0000313" key="3">
    <source>
        <dbReference type="Proteomes" id="UP000250321"/>
    </source>
</evidence>
<keyword evidence="3" id="KW-1185">Reference proteome</keyword>
<name>A0A314XS26_PRUYE</name>
<dbReference type="Gene3D" id="1.25.40.10">
    <property type="entry name" value="Tetratricopeptide repeat domain"/>
    <property type="match status" value="1"/>
</dbReference>
<dbReference type="GO" id="GO:0009451">
    <property type="term" value="P:RNA modification"/>
    <property type="evidence" value="ECO:0007669"/>
    <property type="project" value="InterPro"/>
</dbReference>
<dbReference type="InterPro" id="IPR011990">
    <property type="entry name" value="TPR-like_helical_dom_sf"/>
</dbReference>
<dbReference type="OrthoDB" id="1731741at2759"/>
<dbReference type="EMBL" id="PJQY01002057">
    <property type="protein sequence ID" value="PQP96832.1"/>
    <property type="molecule type" value="Genomic_DNA"/>
</dbReference>
<gene>
    <name evidence="2" type="ORF">Pyn_11677</name>
</gene>
<organism evidence="2 3">
    <name type="scientific">Prunus yedoensis var. nudiflora</name>
    <dbReference type="NCBI Taxonomy" id="2094558"/>
    <lineage>
        <taxon>Eukaryota</taxon>
        <taxon>Viridiplantae</taxon>
        <taxon>Streptophyta</taxon>
        <taxon>Embryophyta</taxon>
        <taxon>Tracheophyta</taxon>
        <taxon>Spermatophyta</taxon>
        <taxon>Magnoliopsida</taxon>
        <taxon>eudicotyledons</taxon>
        <taxon>Gunneridae</taxon>
        <taxon>Pentapetalae</taxon>
        <taxon>rosids</taxon>
        <taxon>fabids</taxon>
        <taxon>Rosales</taxon>
        <taxon>Rosaceae</taxon>
        <taxon>Amygdaloideae</taxon>
        <taxon>Amygdaleae</taxon>
        <taxon>Prunus</taxon>
    </lineage>
</organism>
<keyword evidence="1" id="KW-0677">Repeat</keyword>
<dbReference type="GO" id="GO:0003723">
    <property type="term" value="F:RNA binding"/>
    <property type="evidence" value="ECO:0007669"/>
    <property type="project" value="InterPro"/>
</dbReference>
<dbReference type="STRING" id="2094558.A0A314XS26"/>
<dbReference type="Pfam" id="PF01535">
    <property type="entry name" value="PPR"/>
    <property type="match status" value="2"/>
</dbReference>
<sequence>MIAAYEQNNAGTDAIKLFRRMQTESVEHAGLVEEGRKHFESMIKDYSISPGVEHYACMVDLLGRAGCLLEAYKFIETMPVEPDAGVWGALLSACRIHGNVELAELVVQDLWHLV</sequence>
<comment type="caution">
    <text evidence="2">The sequence shown here is derived from an EMBL/GenBank/DDBJ whole genome shotgun (WGS) entry which is preliminary data.</text>
</comment>
<protein>
    <recommendedName>
        <fullName evidence="4">Pentatricopeptide repeat-containing protein</fullName>
    </recommendedName>
</protein>
<dbReference type="InterPro" id="IPR002885">
    <property type="entry name" value="PPR_rpt"/>
</dbReference>
<accession>A0A314XS26</accession>
<reference evidence="2 3" key="1">
    <citation type="submission" date="2018-02" db="EMBL/GenBank/DDBJ databases">
        <title>Draft genome of wild Prunus yedoensis var. nudiflora.</title>
        <authorList>
            <person name="Baek S."/>
            <person name="Kim J.-H."/>
            <person name="Choi K."/>
            <person name="Kim G.-B."/>
            <person name="Cho A."/>
            <person name="Jang H."/>
            <person name="Shin C.-H."/>
            <person name="Yu H.-J."/>
            <person name="Mun J.-H."/>
        </authorList>
    </citation>
    <scope>NUCLEOTIDE SEQUENCE [LARGE SCALE GENOMIC DNA]</scope>
    <source>
        <strain evidence="3">cv. Jeju island</strain>
        <tissue evidence="2">Leaf</tissue>
    </source>
</reference>
<dbReference type="PANTHER" id="PTHR47926:SF454">
    <property type="entry name" value="REPEAT-CONTAINING PROTEIN, PUTATIVE-RELATED"/>
    <property type="match status" value="1"/>
</dbReference>
<dbReference type="Proteomes" id="UP000250321">
    <property type="component" value="Unassembled WGS sequence"/>
</dbReference>
<dbReference type="AlphaFoldDB" id="A0A314XS26"/>